<organism evidence="2 3">
    <name type="scientific">Kitasatospora cathayae</name>
    <dbReference type="NCBI Taxonomy" id="3004092"/>
    <lineage>
        <taxon>Bacteria</taxon>
        <taxon>Bacillati</taxon>
        <taxon>Actinomycetota</taxon>
        <taxon>Actinomycetes</taxon>
        <taxon>Kitasatosporales</taxon>
        <taxon>Streptomycetaceae</taxon>
        <taxon>Kitasatospora</taxon>
    </lineage>
</organism>
<protein>
    <recommendedName>
        <fullName evidence="4">DUF3188 domain-containing protein</fullName>
    </recommendedName>
</protein>
<accession>A0ABY7Q0Y4</accession>
<keyword evidence="3" id="KW-1185">Reference proteome</keyword>
<dbReference type="RefSeq" id="WP_270142564.1">
    <property type="nucleotide sequence ID" value="NZ_CP115450.1"/>
</dbReference>
<sequence>MNVFKGLGVLVVLAGIAVALTQLPNLDSAFLYLSIGIIAVSLLTYAASIRRSRRDRRLAGDRRRRA</sequence>
<dbReference type="Proteomes" id="UP001212821">
    <property type="component" value="Chromosome"/>
</dbReference>
<evidence type="ECO:0008006" key="4">
    <source>
        <dbReference type="Google" id="ProtNLM"/>
    </source>
</evidence>
<dbReference type="EMBL" id="CP115450">
    <property type="protein sequence ID" value="WBP86124.1"/>
    <property type="molecule type" value="Genomic_DNA"/>
</dbReference>
<gene>
    <name evidence="2" type="ORF">O1G21_09915</name>
</gene>
<keyword evidence="1" id="KW-0812">Transmembrane</keyword>
<name>A0ABY7Q0Y4_9ACTN</name>
<proteinExistence type="predicted"/>
<keyword evidence="1" id="KW-0472">Membrane</keyword>
<evidence type="ECO:0000256" key="1">
    <source>
        <dbReference type="SAM" id="Phobius"/>
    </source>
</evidence>
<reference evidence="3" key="1">
    <citation type="submission" date="2022-12" db="EMBL/GenBank/DDBJ databases">
        <authorList>
            <person name="Mo P."/>
        </authorList>
    </citation>
    <scope>NUCLEOTIDE SEQUENCE [LARGE SCALE GENOMIC DNA]</scope>
    <source>
        <strain evidence="3">HUAS 3-15</strain>
    </source>
</reference>
<evidence type="ECO:0000313" key="3">
    <source>
        <dbReference type="Proteomes" id="UP001212821"/>
    </source>
</evidence>
<feature type="transmembrane region" description="Helical" evidence="1">
    <location>
        <begin position="29"/>
        <end position="47"/>
    </location>
</feature>
<evidence type="ECO:0000313" key="2">
    <source>
        <dbReference type="EMBL" id="WBP86124.1"/>
    </source>
</evidence>
<keyword evidence="1" id="KW-1133">Transmembrane helix</keyword>